<organism evidence="1 2">
    <name type="scientific">Zingiber officinale</name>
    <name type="common">Ginger</name>
    <name type="synonym">Amomum zingiber</name>
    <dbReference type="NCBI Taxonomy" id="94328"/>
    <lineage>
        <taxon>Eukaryota</taxon>
        <taxon>Viridiplantae</taxon>
        <taxon>Streptophyta</taxon>
        <taxon>Embryophyta</taxon>
        <taxon>Tracheophyta</taxon>
        <taxon>Spermatophyta</taxon>
        <taxon>Magnoliopsida</taxon>
        <taxon>Liliopsida</taxon>
        <taxon>Zingiberales</taxon>
        <taxon>Zingiberaceae</taxon>
        <taxon>Zingiber</taxon>
    </lineage>
</organism>
<accession>A0A8J5BV93</accession>
<dbReference type="InterPro" id="IPR008686">
    <property type="entry name" value="RNA_pol_mitovir"/>
</dbReference>
<evidence type="ECO:0000313" key="2">
    <source>
        <dbReference type="Proteomes" id="UP000734854"/>
    </source>
</evidence>
<sequence>MELPNDGRRFWKVPKPEPNVFSSLKYELAAFALSARLIVNRRIEWHPGMMWSKSTLDPLYYSYNTRSVWLDLCSFQERIEPILYGIYNHIGLSNPRPGRLTCTLTGAGKRRLFAIGNFVRQRLLHPVHDWAMRVLSRMPMDGTFNQKGPIDRLSRMSPSDILYYDLSSATDRFPVVVLEAVFTRLFGRAMSSCVVSGSLWWNVFWTHRPLLKKARYISFAAGQP</sequence>
<protein>
    <submittedName>
        <fullName evidence="1">Uncharacterized protein</fullName>
    </submittedName>
</protein>
<reference evidence="1 2" key="1">
    <citation type="submission" date="2020-08" db="EMBL/GenBank/DDBJ databases">
        <title>Plant Genome Project.</title>
        <authorList>
            <person name="Zhang R.-G."/>
        </authorList>
    </citation>
    <scope>NUCLEOTIDE SEQUENCE [LARGE SCALE GENOMIC DNA]</scope>
    <source>
        <tissue evidence="1">Rhizome</tissue>
    </source>
</reference>
<dbReference type="AlphaFoldDB" id="A0A8J5BV93"/>
<dbReference type="Proteomes" id="UP000734854">
    <property type="component" value="Unassembled WGS sequence"/>
</dbReference>
<comment type="caution">
    <text evidence="1">The sequence shown here is derived from an EMBL/GenBank/DDBJ whole genome shotgun (WGS) entry which is preliminary data.</text>
</comment>
<dbReference type="Pfam" id="PF05919">
    <property type="entry name" value="Mitovir_RNA_pol"/>
    <property type="match status" value="1"/>
</dbReference>
<geneLocation type="mitochondrion" evidence="1"/>
<keyword evidence="1" id="KW-0496">Mitochondrion</keyword>
<keyword evidence="2" id="KW-1185">Reference proteome</keyword>
<dbReference type="EMBL" id="JACMSC010000024">
    <property type="protein sequence ID" value="KAG6467736.1"/>
    <property type="molecule type" value="Genomic_DNA"/>
</dbReference>
<proteinExistence type="predicted"/>
<evidence type="ECO:0000313" key="1">
    <source>
        <dbReference type="EMBL" id="KAG6467736.1"/>
    </source>
</evidence>
<name>A0A8J5BV93_ZINOF</name>
<dbReference type="PANTHER" id="PTHR34456">
    <property type="entry name" value="MITOVIRUS RNA-DEPENDENT RNA POLYMERASE"/>
    <property type="match status" value="1"/>
</dbReference>
<gene>
    <name evidence="1" type="ORF">ZIOFF_074382</name>
</gene>
<dbReference type="PANTHER" id="PTHR34456:SF13">
    <property type="entry name" value="REVERSE TRANSCRIPTASE DOMAIN-CONTAINING PROTEIN"/>
    <property type="match status" value="1"/>
</dbReference>